<dbReference type="AlphaFoldDB" id="A7HK89"/>
<reference evidence="1 2" key="2">
    <citation type="journal article" date="2009" name="Proc. Natl. Acad. Sci. U.S.A.">
        <title>On the chimeric nature, thermophilic origin, and phylogenetic placement of the Thermotogales.</title>
        <authorList>
            <person name="Zhaxybayeva O."/>
            <person name="Swithers K.S."/>
            <person name="Lapierre P."/>
            <person name="Fournier G.P."/>
            <person name="Bickhart D.M."/>
            <person name="DeBoy R.T."/>
            <person name="Nelson K.E."/>
            <person name="Nesbo C.L."/>
            <person name="Doolittle W.F."/>
            <person name="Gogarten J.P."/>
            <person name="Noll K.M."/>
        </authorList>
    </citation>
    <scope>NUCLEOTIDE SEQUENCE [LARGE SCALE GENOMIC DNA]</scope>
    <source>
        <strain evidence="2">ATCC 35602 / DSM 5306 / Rt17-B1</strain>
    </source>
</reference>
<dbReference type="Gene3D" id="3.30.1240.10">
    <property type="match status" value="1"/>
</dbReference>
<keyword evidence="2" id="KW-1185">Reference proteome</keyword>
<gene>
    <name evidence="1" type="ordered locus">Fnod_0457</name>
</gene>
<dbReference type="GO" id="GO:0016791">
    <property type="term" value="F:phosphatase activity"/>
    <property type="evidence" value="ECO:0007669"/>
    <property type="project" value="TreeGrafter"/>
</dbReference>
<dbReference type="InterPro" id="IPR000150">
    <property type="entry name" value="Cof"/>
</dbReference>
<dbReference type="SUPFAM" id="SSF56784">
    <property type="entry name" value="HAD-like"/>
    <property type="match status" value="1"/>
</dbReference>
<dbReference type="Proteomes" id="UP000002415">
    <property type="component" value="Chromosome"/>
</dbReference>
<protein>
    <submittedName>
        <fullName evidence="1">Cof-like hydrolase</fullName>
    </submittedName>
</protein>
<dbReference type="GO" id="GO:0000287">
    <property type="term" value="F:magnesium ion binding"/>
    <property type="evidence" value="ECO:0007669"/>
    <property type="project" value="TreeGrafter"/>
</dbReference>
<dbReference type="eggNOG" id="COG0561">
    <property type="taxonomic scope" value="Bacteria"/>
</dbReference>
<dbReference type="SFLD" id="SFLDG01144">
    <property type="entry name" value="C2.B.4:_PGP_Like"/>
    <property type="match status" value="1"/>
</dbReference>
<keyword evidence="1" id="KW-0378">Hydrolase</keyword>
<dbReference type="NCBIfam" id="TIGR01484">
    <property type="entry name" value="HAD-SF-IIB"/>
    <property type="match status" value="1"/>
</dbReference>
<dbReference type="SMR" id="A7HK89"/>
<dbReference type="RefSeq" id="WP_011993642.1">
    <property type="nucleotide sequence ID" value="NC_009718.1"/>
</dbReference>
<accession>A7HK89</accession>
<sequence length="270" mass="30674">MVRKTKTFVFDLDGTVLTPKNEFPLETKELIMNILKKGDNVVFATGRMHISAKKLLDRVFGEDVFPIISYNGAVVYVPDKGFIFEKTLELSTAHKVIDFFRRNNIHVQTYVEDILYTEKDNEEIKLYSKHAEVPYTVVDDLKAIHQPPIKILGIGDQELLDRLIPDLKNVVGNSATVFKSFSIFLDVVPADANKGIALRFLADYLKFDLSETIVFGDNENDIFMFEVAGRKIAVSNAVEKLKEVADFVSKSNEENGVYFAFTQLFPEYIV</sequence>
<dbReference type="HOGENOM" id="CLU_044146_3_1_0"/>
<dbReference type="SFLD" id="SFLDG01140">
    <property type="entry name" value="C2.B:_Phosphomannomutase_and_P"/>
    <property type="match status" value="1"/>
</dbReference>
<evidence type="ECO:0000313" key="2">
    <source>
        <dbReference type="Proteomes" id="UP000002415"/>
    </source>
</evidence>
<dbReference type="SFLD" id="SFLDS00003">
    <property type="entry name" value="Haloacid_Dehalogenase"/>
    <property type="match status" value="1"/>
</dbReference>
<dbReference type="STRING" id="381764.Fnod_0457"/>
<dbReference type="InterPro" id="IPR006379">
    <property type="entry name" value="HAD-SF_hydro_IIB"/>
</dbReference>
<dbReference type="CDD" id="cd07516">
    <property type="entry name" value="HAD_Pase"/>
    <property type="match status" value="1"/>
</dbReference>
<dbReference type="InterPro" id="IPR023214">
    <property type="entry name" value="HAD_sf"/>
</dbReference>
<dbReference type="EMBL" id="CP000771">
    <property type="protein sequence ID" value="ABS60322.1"/>
    <property type="molecule type" value="Genomic_DNA"/>
</dbReference>
<organism evidence="1 2">
    <name type="scientific">Fervidobacterium nodosum (strain ATCC 35602 / DSM 5306 / Rt17-B1)</name>
    <dbReference type="NCBI Taxonomy" id="381764"/>
    <lineage>
        <taxon>Bacteria</taxon>
        <taxon>Thermotogati</taxon>
        <taxon>Thermotogota</taxon>
        <taxon>Thermotogae</taxon>
        <taxon>Thermotogales</taxon>
        <taxon>Fervidobacteriaceae</taxon>
        <taxon>Fervidobacterium</taxon>
    </lineage>
</organism>
<dbReference type="KEGG" id="fno:Fnod_0457"/>
<dbReference type="PANTHER" id="PTHR10000">
    <property type="entry name" value="PHOSPHOSERINE PHOSPHATASE"/>
    <property type="match status" value="1"/>
</dbReference>
<dbReference type="GO" id="GO:0005829">
    <property type="term" value="C:cytosol"/>
    <property type="evidence" value="ECO:0007669"/>
    <property type="project" value="TreeGrafter"/>
</dbReference>
<dbReference type="Gene3D" id="3.40.50.1000">
    <property type="entry name" value="HAD superfamily/HAD-like"/>
    <property type="match status" value="1"/>
</dbReference>
<dbReference type="OrthoDB" id="9790031at2"/>
<proteinExistence type="predicted"/>
<dbReference type="NCBIfam" id="TIGR00099">
    <property type="entry name" value="Cof-subfamily"/>
    <property type="match status" value="1"/>
</dbReference>
<reference evidence="1 2" key="1">
    <citation type="submission" date="2007-07" db="EMBL/GenBank/DDBJ databases">
        <title>Complete sequence of Fervidobacterium nodosum Rt17-B1.</title>
        <authorList>
            <consortium name="US DOE Joint Genome Institute"/>
            <person name="Copeland A."/>
            <person name="Lucas S."/>
            <person name="Lapidus A."/>
            <person name="Barry K."/>
            <person name="Glavina del Rio T."/>
            <person name="Dalin E."/>
            <person name="Tice H."/>
            <person name="Pitluck S."/>
            <person name="Saunders E."/>
            <person name="Brettin T."/>
            <person name="Bruce D."/>
            <person name="Detter J.C."/>
            <person name="Han C."/>
            <person name="Schmutz J."/>
            <person name="Larimer F."/>
            <person name="Land M."/>
            <person name="Hauser L."/>
            <person name="Kyrpides N."/>
            <person name="Mikhailova N."/>
            <person name="Nelson K."/>
            <person name="Gogarten J.P."/>
            <person name="Noll K."/>
            <person name="Richardson P."/>
        </authorList>
    </citation>
    <scope>NUCLEOTIDE SEQUENCE [LARGE SCALE GENOMIC DNA]</scope>
    <source>
        <strain evidence="2">ATCC 35602 / DSM 5306 / Rt17-B1</strain>
    </source>
</reference>
<dbReference type="Pfam" id="PF08282">
    <property type="entry name" value="Hydrolase_3"/>
    <property type="match status" value="1"/>
</dbReference>
<dbReference type="InterPro" id="IPR036412">
    <property type="entry name" value="HAD-like_sf"/>
</dbReference>
<name>A7HK89_FERNB</name>
<dbReference type="PANTHER" id="PTHR10000:SF8">
    <property type="entry name" value="HAD SUPERFAMILY HYDROLASE-LIKE, TYPE 3"/>
    <property type="match status" value="1"/>
</dbReference>
<evidence type="ECO:0000313" key="1">
    <source>
        <dbReference type="EMBL" id="ABS60322.1"/>
    </source>
</evidence>